<evidence type="ECO:0000313" key="2">
    <source>
        <dbReference type="EMBL" id="GKV18713.1"/>
    </source>
</evidence>
<protein>
    <recommendedName>
        <fullName evidence="4">Pesticidal crystal cry8Ba protein</fullName>
    </recommendedName>
</protein>
<organism evidence="2 3">
    <name type="scientific">Rubroshorea leprosula</name>
    <dbReference type="NCBI Taxonomy" id="152421"/>
    <lineage>
        <taxon>Eukaryota</taxon>
        <taxon>Viridiplantae</taxon>
        <taxon>Streptophyta</taxon>
        <taxon>Embryophyta</taxon>
        <taxon>Tracheophyta</taxon>
        <taxon>Spermatophyta</taxon>
        <taxon>Magnoliopsida</taxon>
        <taxon>eudicotyledons</taxon>
        <taxon>Gunneridae</taxon>
        <taxon>Pentapetalae</taxon>
        <taxon>rosids</taxon>
        <taxon>malvids</taxon>
        <taxon>Malvales</taxon>
        <taxon>Dipterocarpaceae</taxon>
        <taxon>Rubroshorea</taxon>
    </lineage>
</organism>
<evidence type="ECO:0000256" key="1">
    <source>
        <dbReference type="SAM" id="MobiDB-lite"/>
    </source>
</evidence>
<evidence type="ECO:0008006" key="4">
    <source>
        <dbReference type="Google" id="ProtNLM"/>
    </source>
</evidence>
<name>A0AAV5JVN3_9ROSI</name>
<evidence type="ECO:0000313" key="3">
    <source>
        <dbReference type="Proteomes" id="UP001054252"/>
    </source>
</evidence>
<dbReference type="Proteomes" id="UP001054252">
    <property type="component" value="Unassembled WGS sequence"/>
</dbReference>
<feature type="region of interest" description="Disordered" evidence="1">
    <location>
        <begin position="85"/>
        <end position="105"/>
    </location>
</feature>
<dbReference type="EMBL" id="BPVZ01000051">
    <property type="protein sequence ID" value="GKV18713.1"/>
    <property type="molecule type" value="Genomic_DNA"/>
</dbReference>
<reference evidence="2 3" key="1">
    <citation type="journal article" date="2021" name="Commun. Biol.">
        <title>The genome of Shorea leprosula (Dipterocarpaceae) highlights the ecological relevance of drought in aseasonal tropical rainforests.</title>
        <authorList>
            <person name="Ng K.K.S."/>
            <person name="Kobayashi M.J."/>
            <person name="Fawcett J.A."/>
            <person name="Hatakeyama M."/>
            <person name="Paape T."/>
            <person name="Ng C.H."/>
            <person name="Ang C.C."/>
            <person name="Tnah L.H."/>
            <person name="Lee C.T."/>
            <person name="Nishiyama T."/>
            <person name="Sese J."/>
            <person name="O'Brien M.J."/>
            <person name="Copetti D."/>
            <person name="Mohd Noor M.I."/>
            <person name="Ong R.C."/>
            <person name="Putra M."/>
            <person name="Sireger I.Z."/>
            <person name="Indrioko S."/>
            <person name="Kosugi Y."/>
            <person name="Izuno A."/>
            <person name="Isagi Y."/>
            <person name="Lee S.L."/>
            <person name="Shimizu K.K."/>
        </authorList>
    </citation>
    <scope>NUCLEOTIDE SEQUENCE [LARGE SCALE GENOMIC DNA]</scope>
    <source>
        <strain evidence="2">214</strain>
    </source>
</reference>
<dbReference type="PANTHER" id="PTHR31110:SF10">
    <property type="match status" value="1"/>
</dbReference>
<accession>A0AAV5JVN3</accession>
<dbReference type="PANTHER" id="PTHR31110">
    <property type="entry name" value="PESTICIDAL CRYSTAL CRY8BA PROTEIN"/>
    <property type="match status" value="1"/>
</dbReference>
<comment type="caution">
    <text evidence="2">The sequence shown here is derived from an EMBL/GenBank/DDBJ whole genome shotgun (WGS) entry which is preliminary data.</text>
</comment>
<keyword evidence="3" id="KW-1185">Reference proteome</keyword>
<proteinExistence type="predicted"/>
<dbReference type="AlphaFoldDB" id="A0AAV5JVN3"/>
<feature type="compositionally biased region" description="Basic and acidic residues" evidence="1">
    <location>
        <begin position="95"/>
        <end position="105"/>
    </location>
</feature>
<sequence length="1045" mass="117593">MFTPGFNGDAIRRVREDIHYGRMHKKNPFFNDIPNVAPSASPSISSFHQTEQVAEGSWTSRFHCSHNIPNSNNSVATNKSKAAMGVPSSTTVEDGTTKGNHDQSVRVADSREVNESVSSLSTRQPIFHASGLGAWFSVIAYDACVRLCLHSWAIGCIEEAPHFLSNECALLRNAFGLQKVLLQSEEELLTKHSPELVSEKGAPKSKTVGKMKVQVRKVKMGLDSSPGCSFSSLKPSVLKVEPLRQRFSTLNSKLSTGCKALRKVHVTTHIPADGTFSQQGLAYVQASTQYIKQVCKLLKNGVATLHNSSLSSEVVPETYSLVLKLKSSSEVDVIQTQPGSRESYFFLPDGLSDDLVVEVLDSKGLYYGRAVVQVAAIADDPGDKVRWWPLYHEPGHDLIGRIQLFINYTQDENNHLKCGSVAETVAYDLVLEVAMKAQNFQQRNLLLKGPWKWLVMEFASYYGVSDAYTKLRYLSYVMDVATPTEDCLTLVHGLLFPIYMKGKSRGSLSHQEKRMLGEIEDKLLQILTLVFENYKSLDESLPSGMVDVFRPATGQPAAVLVPAIKLYSLLHDMSSPEAQLKFCRYFQAAAKKRSRRHQAETDEFILSTNEGRLMDSMIFSTSYRKMKSLVLSVRNEISTDIEIHSQNVLPSFIDLPNLSASLYSVELCSRLREFLVACPPSGPSLPVLELIIATADLQRDLSSWNINTIKGGVDAKELFHSFITSWIEDKRLALLGSCKLDKLKWSGAKTQHSTTPFIDDIYNQLMEVLAEYEIIICHWPEYSIVLEKVVSDIEKEIVKALERQYADVLSPLKDSLTPKIFGLKYVQKFGKGTPNTYFVPDELGILLNSMKRMLDVLHSKIESQFNTWPSFTPPGENENLGEHFREITVMLRADLRNYMQAIVEKLVENTKIQSSTKLKKIIEDEQENVTESDVKIRMQPLKDLVIKTIDHLHSVFEPHVFINICRAFWGRMGKDVICFLENGKEKRGYKCLRIAVSVLDDLFTSQMQKLLGNAIHDSDLEPPSFIMEVHSMLDSVNSKENNYYY</sequence>
<gene>
    <name evidence="2" type="ORF">SLEP1_g29054</name>
</gene>